<sequence>MDKSSATPGQTTGDENMETDNAQTGQQDTVPAQTADESARAETLSTLVLIEERLRALISPHEHQEQQEQHAQAALEERAKELGAELMVLVKMTVDTTLANERAAMNTTLANERAAMNTTLANERAAMNAAMNTALANERAAMNAAMNTALANERTAMNAAFANEMAAMNTAFANERAAVQAQIERMRREWAMAWAFAIYWFQASQMNREP</sequence>
<dbReference type="AlphaFoldDB" id="A0A183BPD8"/>
<reference evidence="2" key="2">
    <citation type="submission" date="2014-05" db="EMBL/GenBank/DDBJ databases">
        <title>The genome and life-stage specific transcriptomes of Globodera pallida elucidate key aspects of plant parasitism by a cyst nematode.</title>
        <authorList>
            <person name="Cotton J.A."/>
            <person name="Lilley C.J."/>
            <person name="Jones L.M."/>
            <person name="Kikuchi T."/>
            <person name="Reid A.J."/>
            <person name="Thorpe P."/>
            <person name="Tsai I.J."/>
            <person name="Beasley H."/>
            <person name="Blok V."/>
            <person name="Cock P.J.A."/>
            <person name="Van den Akker S.E."/>
            <person name="Holroyd N."/>
            <person name="Hunt M."/>
            <person name="Mantelin S."/>
            <person name="Naghra H."/>
            <person name="Pain A."/>
            <person name="Palomares-Rius J.E."/>
            <person name="Zarowiecki M."/>
            <person name="Berriman M."/>
            <person name="Jones J.T."/>
            <person name="Urwin P.E."/>
        </authorList>
    </citation>
    <scope>NUCLEOTIDE SEQUENCE [LARGE SCALE GENOMIC DNA]</scope>
    <source>
        <strain evidence="2">Lindley</strain>
    </source>
</reference>
<name>A0A183BPD8_GLOPA</name>
<evidence type="ECO:0000313" key="2">
    <source>
        <dbReference type="Proteomes" id="UP000050741"/>
    </source>
</evidence>
<accession>A0A183BPD8</accession>
<evidence type="ECO:0000256" key="1">
    <source>
        <dbReference type="SAM" id="MobiDB-lite"/>
    </source>
</evidence>
<reference evidence="3" key="3">
    <citation type="submission" date="2016-06" db="UniProtKB">
        <authorList>
            <consortium name="WormBaseParasite"/>
        </authorList>
    </citation>
    <scope>IDENTIFICATION</scope>
</reference>
<feature type="compositionally biased region" description="Polar residues" evidence="1">
    <location>
        <begin position="1"/>
        <end position="36"/>
    </location>
</feature>
<keyword evidence="2" id="KW-1185">Reference proteome</keyword>
<dbReference type="Proteomes" id="UP000050741">
    <property type="component" value="Unassembled WGS sequence"/>
</dbReference>
<organism evidence="2 3">
    <name type="scientific">Globodera pallida</name>
    <name type="common">Potato cyst nematode worm</name>
    <name type="synonym">Heterodera pallida</name>
    <dbReference type="NCBI Taxonomy" id="36090"/>
    <lineage>
        <taxon>Eukaryota</taxon>
        <taxon>Metazoa</taxon>
        <taxon>Ecdysozoa</taxon>
        <taxon>Nematoda</taxon>
        <taxon>Chromadorea</taxon>
        <taxon>Rhabditida</taxon>
        <taxon>Tylenchina</taxon>
        <taxon>Tylenchomorpha</taxon>
        <taxon>Tylenchoidea</taxon>
        <taxon>Heteroderidae</taxon>
        <taxon>Heteroderinae</taxon>
        <taxon>Globodera</taxon>
    </lineage>
</organism>
<feature type="region of interest" description="Disordered" evidence="1">
    <location>
        <begin position="1"/>
        <end position="40"/>
    </location>
</feature>
<proteinExistence type="predicted"/>
<evidence type="ECO:0000313" key="3">
    <source>
        <dbReference type="WBParaSite" id="GPLIN_000247400"/>
    </source>
</evidence>
<dbReference type="WBParaSite" id="GPLIN_000247400">
    <property type="protein sequence ID" value="GPLIN_000247400"/>
    <property type="gene ID" value="GPLIN_000247400"/>
</dbReference>
<reference evidence="2" key="1">
    <citation type="submission" date="2013-12" db="EMBL/GenBank/DDBJ databases">
        <authorList>
            <person name="Aslett M."/>
        </authorList>
    </citation>
    <scope>NUCLEOTIDE SEQUENCE [LARGE SCALE GENOMIC DNA]</scope>
    <source>
        <strain evidence="2">Lindley</strain>
    </source>
</reference>
<protein>
    <submittedName>
        <fullName evidence="3">Uncharacterized protein</fullName>
    </submittedName>
</protein>